<keyword evidence="2" id="KW-1185">Reference proteome</keyword>
<proteinExistence type="predicted"/>
<dbReference type="EMBL" id="VUJX02000006">
    <property type="protein sequence ID" value="KAL0935458.1"/>
    <property type="molecule type" value="Genomic_DNA"/>
</dbReference>
<accession>A0ACC3YU69</accession>
<comment type="caution">
    <text evidence="1">The sequence shown here is derived from an EMBL/GenBank/DDBJ whole genome shotgun (WGS) entry which is preliminary data.</text>
</comment>
<evidence type="ECO:0000313" key="2">
    <source>
        <dbReference type="Proteomes" id="UP000805649"/>
    </source>
</evidence>
<sequence length="214" mass="24966">MMSIKEEEEVSDIPMSQSHFAKFDNFTPNDDASFDDEFSRLASSQNWVPGSQVYTQERTIAMRQELQLHYFSQSKLQGEKLTEEEQLRGYQGLCREIRIPERDSIVECKKDLKNTLVNIVDLIDARRVQKDVKVWDDFEAFRAYTLQDEHRINMREAKQDGGYLAALLQRLRDPHSRSRNRGRSRRSNPGRTAGNMVQKRSKPKQVKSRLATTP</sequence>
<name>A0ACC3YU69_COLTU</name>
<organism evidence="1 2">
    <name type="scientific">Colletotrichum truncatum</name>
    <name type="common">Anthracnose fungus</name>
    <name type="synonym">Colletotrichum capsici</name>
    <dbReference type="NCBI Taxonomy" id="5467"/>
    <lineage>
        <taxon>Eukaryota</taxon>
        <taxon>Fungi</taxon>
        <taxon>Dikarya</taxon>
        <taxon>Ascomycota</taxon>
        <taxon>Pezizomycotina</taxon>
        <taxon>Sordariomycetes</taxon>
        <taxon>Hypocreomycetidae</taxon>
        <taxon>Glomerellales</taxon>
        <taxon>Glomerellaceae</taxon>
        <taxon>Colletotrichum</taxon>
        <taxon>Colletotrichum truncatum species complex</taxon>
    </lineage>
</organism>
<gene>
    <name evidence="1" type="ORF">CTRU02_210049</name>
</gene>
<dbReference type="Proteomes" id="UP000805649">
    <property type="component" value="Unassembled WGS sequence"/>
</dbReference>
<protein>
    <submittedName>
        <fullName evidence="1">Uncharacterized protein</fullName>
    </submittedName>
</protein>
<evidence type="ECO:0000313" key="1">
    <source>
        <dbReference type="EMBL" id="KAL0935458.1"/>
    </source>
</evidence>
<reference evidence="1 2" key="1">
    <citation type="journal article" date="2020" name="Phytopathology">
        <title>Genome Sequence Resources of Colletotrichum truncatum, C. plurivorum, C. musicola, and C. sojae: Four Species Pathogenic to Soybean (Glycine max).</title>
        <authorList>
            <person name="Rogerio F."/>
            <person name="Boufleur T.R."/>
            <person name="Ciampi-Guillardi M."/>
            <person name="Sukno S.A."/>
            <person name="Thon M.R."/>
            <person name="Massola Junior N.S."/>
            <person name="Baroncelli R."/>
        </authorList>
    </citation>
    <scope>NUCLEOTIDE SEQUENCE [LARGE SCALE GENOMIC DNA]</scope>
    <source>
        <strain evidence="1 2">CMES1059</strain>
    </source>
</reference>